<gene>
    <name evidence="2" type="ORF">DWW09_03460</name>
</gene>
<dbReference type="RefSeq" id="WP_118045830.1">
    <property type="nucleotide sequence ID" value="NZ_JAQCUW010000004.1"/>
</dbReference>
<evidence type="ECO:0000259" key="1">
    <source>
        <dbReference type="Pfam" id="PF13004"/>
    </source>
</evidence>
<dbReference type="InterPro" id="IPR024361">
    <property type="entry name" value="BACON"/>
</dbReference>
<dbReference type="Proteomes" id="UP000284366">
    <property type="component" value="Unassembled WGS sequence"/>
</dbReference>
<dbReference type="AlphaFoldDB" id="A0A412YKQ6"/>
<proteinExistence type="predicted"/>
<name>A0A412YKQ6_9BACE</name>
<reference evidence="2 3" key="1">
    <citation type="submission" date="2018-08" db="EMBL/GenBank/DDBJ databases">
        <title>A genome reference for cultivated species of the human gut microbiota.</title>
        <authorList>
            <person name="Zou Y."/>
            <person name="Xue W."/>
            <person name="Luo G."/>
        </authorList>
    </citation>
    <scope>NUCLEOTIDE SEQUENCE [LARGE SCALE GENOMIC DNA]</scope>
    <source>
        <strain evidence="2 3">AF14-27</strain>
    </source>
</reference>
<evidence type="ECO:0000313" key="2">
    <source>
        <dbReference type="EMBL" id="RGV57955.1"/>
    </source>
</evidence>
<dbReference type="EMBL" id="QRZG01000004">
    <property type="protein sequence ID" value="RGV57955.1"/>
    <property type="molecule type" value="Genomic_DNA"/>
</dbReference>
<sequence>MKKVINIILIICCVLIAGCSDDDNASSTLKIVKADVNIKAAGGDATIELQSVLPVEVTVDAEWCKIAEQTTSLVKFSVEANTDFPGRSALITISDGMEKQTLTLVQEGAVFIYNESEQVQRVDNEGASLPVEVYGSFPCEVTISEADRSWLSYVPAEDGKGGSFVVAKNTTGAMRGSIVEVTCGERTYSYAIMQYDVVDLLGTYQGQYISLLDQQTYGLSNVVISGPDASGVYTIDGLLEGETGCAIKATYENNMFSISAGQKLKAYDEVPAFDIHFGLMNLSARSYWTSEYTVGLVPVFVEGAGIGLSFEDNGGMPNTFAGLSFSLFSGETYYDDYEILLRCLLYRPNLLTID</sequence>
<protein>
    <recommendedName>
        <fullName evidence="1">BACON domain-containing protein</fullName>
    </recommendedName>
</protein>
<dbReference type="Pfam" id="PF13004">
    <property type="entry name" value="BACON"/>
    <property type="match status" value="1"/>
</dbReference>
<dbReference type="PROSITE" id="PS51257">
    <property type="entry name" value="PROKAR_LIPOPROTEIN"/>
    <property type="match status" value="1"/>
</dbReference>
<feature type="domain" description="BACON" evidence="1">
    <location>
        <begin position="57"/>
        <end position="107"/>
    </location>
</feature>
<dbReference type="CDD" id="cd14948">
    <property type="entry name" value="BACON"/>
    <property type="match status" value="1"/>
</dbReference>
<accession>A0A412YKQ6</accession>
<organism evidence="2 3">
    <name type="scientific">Bacteroides clarus</name>
    <dbReference type="NCBI Taxonomy" id="626929"/>
    <lineage>
        <taxon>Bacteria</taxon>
        <taxon>Pseudomonadati</taxon>
        <taxon>Bacteroidota</taxon>
        <taxon>Bacteroidia</taxon>
        <taxon>Bacteroidales</taxon>
        <taxon>Bacteroidaceae</taxon>
        <taxon>Bacteroides</taxon>
    </lineage>
</organism>
<comment type="caution">
    <text evidence="2">The sequence shown here is derived from an EMBL/GenBank/DDBJ whole genome shotgun (WGS) entry which is preliminary data.</text>
</comment>
<evidence type="ECO:0000313" key="3">
    <source>
        <dbReference type="Proteomes" id="UP000284366"/>
    </source>
</evidence>
<dbReference type="InterPro" id="IPR013783">
    <property type="entry name" value="Ig-like_fold"/>
</dbReference>
<dbReference type="Gene3D" id="2.60.40.10">
    <property type="entry name" value="Immunoglobulins"/>
    <property type="match status" value="1"/>
</dbReference>